<dbReference type="SUPFAM" id="SSF52540">
    <property type="entry name" value="P-loop containing nucleoside triphosphate hydrolases"/>
    <property type="match status" value="1"/>
</dbReference>
<accession>A0A1V1P1F1</accession>
<evidence type="ECO:0000313" key="2">
    <source>
        <dbReference type="EMBL" id="ETR68575.1"/>
    </source>
</evidence>
<name>A0A1V1P1F1_9BACT</name>
<dbReference type="GO" id="GO:0005737">
    <property type="term" value="C:cytoplasm"/>
    <property type="evidence" value="ECO:0007669"/>
    <property type="project" value="TreeGrafter"/>
</dbReference>
<organism evidence="2 3">
    <name type="scientific">Candidatus Magnetoglobus multicellularis str. Araruama</name>
    <dbReference type="NCBI Taxonomy" id="890399"/>
    <lineage>
        <taxon>Bacteria</taxon>
        <taxon>Pseudomonadati</taxon>
        <taxon>Thermodesulfobacteriota</taxon>
        <taxon>Desulfobacteria</taxon>
        <taxon>Desulfobacterales</taxon>
        <taxon>Desulfobacteraceae</taxon>
        <taxon>Candidatus Magnetoglobus</taxon>
    </lineage>
</organism>
<dbReference type="GO" id="GO:0003924">
    <property type="term" value="F:GTPase activity"/>
    <property type="evidence" value="ECO:0007669"/>
    <property type="project" value="InterPro"/>
</dbReference>
<dbReference type="PANTHER" id="PTHR23408">
    <property type="entry name" value="METHYLMALONYL-COA MUTASE"/>
    <property type="match status" value="1"/>
</dbReference>
<comment type="caution">
    <text evidence="2">The sequence shown here is derived from an EMBL/GenBank/DDBJ whole genome shotgun (WGS) entry which is preliminary data.</text>
</comment>
<dbReference type="Pfam" id="PF03308">
    <property type="entry name" value="MeaB"/>
    <property type="match status" value="1"/>
</dbReference>
<dbReference type="PANTHER" id="PTHR23408:SF3">
    <property type="entry name" value="METHYLMALONIC ACIDURIA TYPE A PROTEIN, MITOCHONDRIAL"/>
    <property type="match status" value="1"/>
</dbReference>
<dbReference type="Proteomes" id="UP000189670">
    <property type="component" value="Unassembled WGS sequence"/>
</dbReference>
<comment type="similarity">
    <text evidence="1">Belongs to the SIMIBI class G3E GTPase family. ArgK/MeaB subfamily.</text>
</comment>
<evidence type="ECO:0000313" key="3">
    <source>
        <dbReference type="Proteomes" id="UP000189670"/>
    </source>
</evidence>
<reference evidence="3" key="1">
    <citation type="submission" date="2012-11" db="EMBL/GenBank/DDBJ databases">
        <authorList>
            <person name="Lucero-Rivera Y.E."/>
            <person name="Tovar-Ramirez D."/>
        </authorList>
    </citation>
    <scope>NUCLEOTIDE SEQUENCE [LARGE SCALE GENOMIC DNA]</scope>
    <source>
        <strain evidence="3">Araruama</strain>
    </source>
</reference>
<dbReference type="InterPro" id="IPR027417">
    <property type="entry name" value="P-loop_NTPase"/>
</dbReference>
<dbReference type="GO" id="GO:0005525">
    <property type="term" value="F:GTP binding"/>
    <property type="evidence" value="ECO:0007669"/>
    <property type="project" value="InterPro"/>
</dbReference>
<gene>
    <name evidence="2" type="ORF">OMM_10383</name>
</gene>
<dbReference type="Gene3D" id="3.40.50.300">
    <property type="entry name" value="P-loop containing nucleotide triphosphate hydrolases"/>
    <property type="match status" value="1"/>
</dbReference>
<proteinExistence type="inferred from homology"/>
<protein>
    <submittedName>
        <fullName evidence="2">Uncharacterized protein</fullName>
    </submittedName>
</protein>
<evidence type="ECO:0000256" key="1">
    <source>
        <dbReference type="ARBA" id="ARBA00009625"/>
    </source>
</evidence>
<dbReference type="AlphaFoldDB" id="A0A1V1P1F1"/>
<sequence>MLANAGDELQGLKKGIMEMADALVINKADGDNKLRSESARNEFERALHYLQPAIEGWRPHAYTCSAVTGDGIADIWDVIISFCAITKNRAFFLNNVKIKPSNGFILSLKIS</sequence>
<dbReference type="EMBL" id="ATBP01000905">
    <property type="protein sequence ID" value="ETR68575.1"/>
    <property type="molecule type" value="Genomic_DNA"/>
</dbReference>
<dbReference type="InterPro" id="IPR005129">
    <property type="entry name" value="GTPase_ArgK"/>
</dbReference>